<comment type="function">
    <text evidence="10">Part of the binding-protein-dependent transport system for heme-iron. Responsible for the translocation of the substrate across the membrane.</text>
</comment>
<evidence type="ECO:0000313" key="14">
    <source>
        <dbReference type="EMBL" id="ANZ66740.1"/>
    </source>
</evidence>
<evidence type="ECO:0000256" key="10">
    <source>
        <dbReference type="ARBA" id="ARBA00025320"/>
    </source>
</evidence>
<keyword evidence="6 13" id="KW-0812">Transmembrane</keyword>
<dbReference type="GO" id="GO:0033214">
    <property type="term" value="P:siderophore-iron import into cell"/>
    <property type="evidence" value="ECO:0007669"/>
    <property type="project" value="TreeGrafter"/>
</dbReference>
<dbReference type="Gene3D" id="1.10.3470.10">
    <property type="entry name" value="ABC transporter involved in vitamin B12 uptake, BtuC"/>
    <property type="match status" value="1"/>
</dbReference>
<evidence type="ECO:0000256" key="13">
    <source>
        <dbReference type="SAM" id="Phobius"/>
    </source>
</evidence>
<evidence type="ECO:0000313" key="15">
    <source>
        <dbReference type="Proteomes" id="UP000093267"/>
    </source>
</evidence>
<feature type="transmembrane region" description="Helical" evidence="13">
    <location>
        <begin position="122"/>
        <end position="138"/>
    </location>
</feature>
<dbReference type="PANTHER" id="PTHR30472">
    <property type="entry name" value="FERRIC ENTEROBACTIN TRANSPORT SYSTEM PERMEASE PROTEIN"/>
    <property type="match status" value="1"/>
</dbReference>
<evidence type="ECO:0000256" key="11">
    <source>
        <dbReference type="ARBA" id="ARBA00031149"/>
    </source>
</evidence>
<evidence type="ECO:0000256" key="1">
    <source>
        <dbReference type="ARBA" id="ARBA00004651"/>
    </source>
</evidence>
<evidence type="ECO:0000256" key="4">
    <source>
        <dbReference type="ARBA" id="ARBA00022448"/>
    </source>
</evidence>
<keyword evidence="15" id="KW-1185">Reference proteome</keyword>
<feature type="transmembrane region" description="Helical" evidence="13">
    <location>
        <begin position="299"/>
        <end position="318"/>
    </location>
</feature>
<dbReference type="Proteomes" id="UP000093267">
    <property type="component" value="Chromosome"/>
</dbReference>
<keyword evidence="8" id="KW-0408">Iron</keyword>
<organism evidence="14 15">
    <name type="scientific">Secundilactobacillus paracollinoides</name>
    <dbReference type="NCBI Taxonomy" id="240427"/>
    <lineage>
        <taxon>Bacteria</taxon>
        <taxon>Bacillati</taxon>
        <taxon>Bacillota</taxon>
        <taxon>Bacilli</taxon>
        <taxon>Lactobacillales</taxon>
        <taxon>Lactobacillaceae</taxon>
        <taxon>Secundilactobacillus</taxon>
    </lineage>
</organism>
<dbReference type="STRING" id="240427.AYR62_12155"/>
<dbReference type="InterPro" id="IPR000522">
    <property type="entry name" value="ABC_transptr_permease_BtuC"/>
</dbReference>
<feature type="transmembrane region" description="Helical" evidence="13">
    <location>
        <begin position="95"/>
        <end position="116"/>
    </location>
</feature>
<dbReference type="AlphaFoldDB" id="A0A1B2IXJ4"/>
<proteinExistence type="inferred from homology"/>
<keyword evidence="7 13" id="KW-1133">Transmembrane helix</keyword>
<sequence>MTKRRNYQMSKAGWAYTVVLIGLIVTCVIALMCGVTFYTPTQIWQAFSGQRPAILNNILTFRLSRIIASMVGGGVLAVAGALSQSVFRNRLADPTILGVTSAGDLFILLGGFVLPALPFEKLVLALLGGAVALALLTNRRTLSQPYMLIIVGVALNLTFQGFNTLFTQGISVTSDTSLNGITWSSTLMLLLVGCVGLILALILSPWANNLKLSDEQLMTVGIPVKTMRVGLLALVAFLSATVTSVLGTIPFVGIIVPNVARKLVGHDYQTLIPFSLLSGAWLLLICDTVGRLIILPSELPVATLMTVIGGPFLIWLVLKGGLGRGTETR</sequence>
<evidence type="ECO:0000256" key="12">
    <source>
        <dbReference type="ARBA" id="ARBA00031465"/>
    </source>
</evidence>
<feature type="transmembrane region" description="Helical" evidence="13">
    <location>
        <begin position="186"/>
        <end position="208"/>
    </location>
</feature>
<evidence type="ECO:0000256" key="6">
    <source>
        <dbReference type="ARBA" id="ARBA00022692"/>
    </source>
</evidence>
<dbReference type="GO" id="GO:0022857">
    <property type="term" value="F:transmembrane transporter activity"/>
    <property type="evidence" value="ECO:0007669"/>
    <property type="project" value="InterPro"/>
</dbReference>
<accession>A0A1B2IXJ4</accession>
<dbReference type="EMBL" id="CP014924">
    <property type="protein sequence ID" value="ANZ66740.1"/>
    <property type="molecule type" value="Genomic_DNA"/>
</dbReference>
<keyword evidence="9 13" id="KW-0472">Membrane</keyword>
<feature type="transmembrane region" description="Helical" evidence="13">
    <location>
        <begin position="12"/>
        <end position="38"/>
    </location>
</feature>
<evidence type="ECO:0000256" key="5">
    <source>
        <dbReference type="ARBA" id="ARBA00022475"/>
    </source>
</evidence>
<comment type="subcellular location">
    <subcellularLocation>
        <location evidence="1">Cell membrane</location>
        <topology evidence="1">Multi-pass membrane protein</topology>
    </subcellularLocation>
</comment>
<dbReference type="Pfam" id="PF01032">
    <property type="entry name" value="FecCD"/>
    <property type="match status" value="1"/>
</dbReference>
<protein>
    <recommendedName>
        <fullName evidence="3">Probable heme-iron transport system permease protein IsdF</fullName>
    </recommendedName>
    <alternativeName>
        <fullName evidence="12">Iron-regulated surface determinant protein F</fullName>
    </alternativeName>
    <alternativeName>
        <fullName evidence="11">Staphylococcal iron-regulated protein G</fullName>
    </alternativeName>
</protein>
<gene>
    <name evidence="14" type="ORF">AYR63_06070</name>
</gene>
<evidence type="ECO:0000256" key="7">
    <source>
        <dbReference type="ARBA" id="ARBA00022989"/>
    </source>
</evidence>
<comment type="similarity">
    <text evidence="2">Belongs to the binding-protein-dependent transport system permease family. FecCD subfamily.</text>
</comment>
<keyword evidence="5" id="KW-1003">Cell membrane</keyword>
<feature type="transmembrane region" description="Helical" evidence="13">
    <location>
        <begin position="58"/>
        <end position="83"/>
    </location>
</feature>
<keyword evidence="4" id="KW-0813">Transport</keyword>
<reference evidence="14 15" key="1">
    <citation type="submission" date="2016-03" db="EMBL/GenBank/DDBJ databases">
        <title>Pediococcus and Lactobacillus from brewery environment - whole genome sequencing and assembly.</title>
        <authorList>
            <person name="Behr J."/>
            <person name="Geissler A.J."/>
            <person name="Vogel R.F."/>
        </authorList>
    </citation>
    <scope>NUCLEOTIDE SEQUENCE [LARGE SCALE GENOMIC DNA]</scope>
    <source>
        <strain evidence="14 15">TMW 1.1995</strain>
    </source>
</reference>
<feature type="transmembrane region" description="Helical" evidence="13">
    <location>
        <begin position="268"/>
        <end position="287"/>
    </location>
</feature>
<evidence type="ECO:0000256" key="9">
    <source>
        <dbReference type="ARBA" id="ARBA00023136"/>
    </source>
</evidence>
<feature type="transmembrane region" description="Helical" evidence="13">
    <location>
        <begin position="229"/>
        <end position="256"/>
    </location>
</feature>
<dbReference type="SUPFAM" id="SSF81345">
    <property type="entry name" value="ABC transporter involved in vitamin B12 uptake, BtuC"/>
    <property type="match status" value="1"/>
</dbReference>
<dbReference type="InterPro" id="IPR037294">
    <property type="entry name" value="ABC_BtuC-like"/>
</dbReference>
<feature type="transmembrane region" description="Helical" evidence="13">
    <location>
        <begin position="145"/>
        <end position="166"/>
    </location>
</feature>
<evidence type="ECO:0000256" key="3">
    <source>
        <dbReference type="ARBA" id="ARBA00018524"/>
    </source>
</evidence>
<evidence type="ECO:0000256" key="2">
    <source>
        <dbReference type="ARBA" id="ARBA00007935"/>
    </source>
</evidence>
<evidence type="ECO:0000256" key="8">
    <source>
        <dbReference type="ARBA" id="ARBA00023004"/>
    </source>
</evidence>
<dbReference type="PANTHER" id="PTHR30472:SF21">
    <property type="entry name" value="HEME-IRON TRANSPORT SYSTEM PERMEASE PROTEIN ISDF-RELATED"/>
    <property type="match status" value="1"/>
</dbReference>
<dbReference type="GO" id="GO:0005886">
    <property type="term" value="C:plasma membrane"/>
    <property type="evidence" value="ECO:0007669"/>
    <property type="project" value="UniProtKB-SubCell"/>
</dbReference>
<name>A0A1B2IXJ4_9LACO</name>
<dbReference type="CDD" id="cd06550">
    <property type="entry name" value="TM_ABC_iron-siderophores_like"/>
    <property type="match status" value="1"/>
</dbReference>